<dbReference type="PROSITE" id="PS50982">
    <property type="entry name" value="MBD"/>
    <property type="match status" value="1"/>
</dbReference>
<sequence length="806" mass="91950">MKKLDVGKSSKLKESNNILESEENFAGFDVNDATLIRIENSKQSVKKELYKEKGIPMEDDEVSSPIVNNNHFSNKKKHSQSNVSSPETSDTKYGRCSNKRIKKDNVRTETIESSESDVPSNLELTTPTFNLTSTSKTRRSTGRKQNVDISDPIFKLPFEYGWKRELVYRNTGDSSSINRANRSGDVYYYSPINRKLRSLREIQEQLDSTLTDENPLTIESFTFLKQPIGMNDRTKELIRDANTKLSKEDSFVGVAVKPKKVKTPVRPFDYELSDNENNKSASKMKIVFKNVKMSKSKSKKDNSNVEEPSSTPEYIAEDWQAIQSSVTPKVSSPKTDDAEVNVDHIKRRNPEMNGSLKEMPSHMAFMESFNHMVKAMRYVFSHLKVQELLSASRVCTAWHIIAMNRLLWQNVRLKNSMVYDWNKFVETINNQGTVSLDSRRMLMPSKVDEFENFWLRFSIAIKKATKLKTIELYRCPTHVVEDIIYSLPQLSVLNATSLKNPNPKDSKNSNEIMTLNLGYLGQLTNLTELRLKSPCGLKLSVLPSFDKLINLKTLALTSIKSFPVDWSSSMESISTGLEFLEIGDCSFLSKDFARLLKRFNNLTSLRLENCVGKWENFAQDVFIVIRNLEKLRILELINIEFSSSVEDELEKCFGIKALLIIPAYVSQSATTNCHVIDCLKKLSKTLTHLVWGLTHELLRVTDTFIAQYQQNQHSIGYNLELSHTKEPGNNHIPILRTRKPRLRPGEEPVAEKEKDKDTADNNVDILSVSALEKLLETMMLGAKTKVIKIPFKGTTRVNLAEQFNDL</sequence>
<feature type="domain" description="MBD" evidence="2">
    <location>
        <begin position="148"/>
        <end position="228"/>
    </location>
</feature>
<dbReference type="SUPFAM" id="SSF81383">
    <property type="entry name" value="F-box domain"/>
    <property type="match status" value="1"/>
</dbReference>
<dbReference type="InterPro" id="IPR001739">
    <property type="entry name" value="Methyl_CpG_DNA-bd"/>
</dbReference>
<feature type="compositionally biased region" description="Polar residues" evidence="1">
    <location>
        <begin position="111"/>
        <end position="131"/>
    </location>
</feature>
<dbReference type="AlphaFoldDB" id="A0A8B8G7G5"/>
<protein>
    <submittedName>
        <fullName evidence="4">Uncharacterized protein LOC112689348 isoform X4</fullName>
    </submittedName>
</protein>
<dbReference type="InterPro" id="IPR032675">
    <property type="entry name" value="LRR_dom_sf"/>
</dbReference>
<evidence type="ECO:0000256" key="1">
    <source>
        <dbReference type="SAM" id="MobiDB-lite"/>
    </source>
</evidence>
<keyword evidence="3" id="KW-1185">Reference proteome</keyword>
<feature type="region of interest" description="Disordered" evidence="1">
    <location>
        <begin position="59"/>
        <end position="144"/>
    </location>
</feature>
<evidence type="ECO:0000313" key="3">
    <source>
        <dbReference type="Proteomes" id="UP000694846"/>
    </source>
</evidence>
<gene>
    <name evidence="4" type="primary">LOC112689348</name>
</gene>
<dbReference type="InterPro" id="IPR001810">
    <property type="entry name" value="F-box_dom"/>
</dbReference>
<dbReference type="PANTHER" id="PTHR15739">
    <property type="entry name" value="ZINC FINGER PROTEIN"/>
    <property type="match status" value="1"/>
</dbReference>
<dbReference type="InterPro" id="IPR016177">
    <property type="entry name" value="DNA-bd_dom_sf"/>
</dbReference>
<dbReference type="SUPFAM" id="SSF52047">
    <property type="entry name" value="RNI-like"/>
    <property type="match status" value="1"/>
</dbReference>
<dbReference type="RefSeq" id="XP_025418802.1">
    <property type="nucleotide sequence ID" value="XM_025563017.1"/>
</dbReference>
<dbReference type="Gene3D" id="3.30.890.10">
    <property type="entry name" value="Methyl-cpg-binding Protein 2, Chain A"/>
    <property type="match status" value="1"/>
</dbReference>
<dbReference type="InterPro" id="IPR036047">
    <property type="entry name" value="F-box-like_dom_sf"/>
</dbReference>
<dbReference type="GeneID" id="112689348"/>
<evidence type="ECO:0000259" key="2">
    <source>
        <dbReference type="PROSITE" id="PS50982"/>
    </source>
</evidence>
<dbReference type="PANTHER" id="PTHR15739:SF5">
    <property type="entry name" value="LD23158P"/>
    <property type="match status" value="1"/>
</dbReference>
<organism evidence="3 4">
    <name type="scientific">Sipha flava</name>
    <name type="common">yellow sugarcane aphid</name>
    <dbReference type="NCBI Taxonomy" id="143950"/>
    <lineage>
        <taxon>Eukaryota</taxon>
        <taxon>Metazoa</taxon>
        <taxon>Ecdysozoa</taxon>
        <taxon>Arthropoda</taxon>
        <taxon>Hexapoda</taxon>
        <taxon>Insecta</taxon>
        <taxon>Pterygota</taxon>
        <taxon>Neoptera</taxon>
        <taxon>Paraneoptera</taxon>
        <taxon>Hemiptera</taxon>
        <taxon>Sternorrhyncha</taxon>
        <taxon>Aphidomorpha</taxon>
        <taxon>Aphidoidea</taxon>
        <taxon>Aphididae</taxon>
        <taxon>Sipha</taxon>
    </lineage>
</organism>
<dbReference type="GO" id="GO:0003677">
    <property type="term" value="F:DNA binding"/>
    <property type="evidence" value="ECO:0007669"/>
    <property type="project" value="InterPro"/>
</dbReference>
<name>A0A8B8G7G5_9HEMI</name>
<dbReference type="Gene3D" id="3.80.10.10">
    <property type="entry name" value="Ribonuclease Inhibitor"/>
    <property type="match status" value="1"/>
</dbReference>
<dbReference type="SUPFAM" id="SSF54171">
    <property type="entry name" value="DNA-binding domain"/>
    <property type="match status" value="1"/>
</dbReference>
<dbReference type="CDD" id="cd00122">
    <property type="entry name" value="MBD"/>
    <property type="match status" value="1"/>
</dbReference>
<dbReference type="OrthoDB" id="6629628at2759"/>
<proteinExistence type="predicted"/>
<reference evidence="4" key="1">
    <citation type="submission" date="2025-08" db="UniProtKB">
        <authorList>
            <consortium name="RefSeq"/>
        </authorList>
    </citation>
    <scope>IDENTIFICATION</scope>
    <source>
        <tissue evidence="4">Whole body</tissue>
    </source>
</reference>
<dbReference type="Pfam" id="PF12937">
    <property type="entry name" value="F-box-like"/>
    <property type="match status" value="1"/>
</dbReference>
<evidence type="ECO:0000313" key="4">
    <source>
        <dbReference type="RefSeq" id="XP_025418802.1"/>
    </source>
</evidence>
<dbReference type="Pfam" id="PF01429">
    <property type="entry name" value="MBD"/>
    <property type="match status" value="1"/>
</dbReference>
<accession>A0A8B8G7G5</accession>
<dbReference type="Proteomes" id="UP000694846">
    <property type="component" value="Unplaced"/>
</dbReference>
<dbReference type="InterPro" id="IPR052283">
    <property type="entry name" value="GenomicStab_NeuMorph_Reg"/>
</dbReference>
<dbReference type="Gene3D" id="1.20.1280.50">
    <property type="match status" value="1"/>
</dbReference>